<proteinExistence type="predicted"/>
<sequence length="219" mass="24286">MTQALKIISNTWKTAVLLSVLLSLVILNSENANAKDGKELHFASEEVRKTVSWVKKNKDNRKLPYAIIDKKNAHIFVFDAKSKIVDHGPVLLGIAKSDRIDPKTLNARLSSIGKNDRVTPSGRYVSVFGPDHRGKDVLWVDTKYAVGLHPVANVPGQRRKTRLNSTTSADNRITWGCINVSKPLFTNVLTPLFKPKAGIVYILPEAAPIEQLLANKDKD</sequence>
<evidence type="ECO:0000313" key="2">
    <source>
        <dbReference type="EMBL" id="PWW81753.1"/>
    </source>
</evidence>
<evidence type="ECO:0000256" key="1">
    <source>
        <dbReference type="SAM" id="SignalP"/>
    </source>
</evidence>
<dbReference type="OrthoDB" id="7202732at2"/>
<keyword evidence="3" id="KW-1185">Reference proteome</keyword>
<comment type="caution">
    <text evidence="2">The sequence shown here is derived from an EMBL/GenBank/DDBJ whole genome shotgun (WGS) entry which is preliminary data.</text>
</comment>
<dbReference type="EMBL" id="PDNZ01000005">
    <property type="protein sequence ID" value="PWW81753.1"/>
    <property type="molecule type" value="Genomic_DNA"/>
</dbReference>
<keyword evidence="1" id="KW-0732">Signal</keyword>
<dbReference type="Proteomes" id="UP000246278">
    <property type="component" value="Unassembled WGS sequence"/>
</dbReference>
<dbReference type="RefSeq" id="WP_110023400.1">
    <property type="nucleotide sequence ID" value="NZ_PDNZ01000005.1"/>
</dbReference>
<dbReference type="AlphaFoldDB" id="A0A317T525"/>
<feature type="chain" id="PRO_5016382945" evidence="1">
    <location>
        <begin position="35"/>
        <end position="219"/>
    </location>
</feature>
<reference evidence="3" key="1">
    <citation type="submission" date="2017-10" db="EMBL/GenBank/DDBJ databases">
        <authorList>
            <person name="Gaisin V.A."/>
            <person name="Rysina M.S."/>
            <person name="Grouzdev D.S."/>
        </authorList>
    </citation>
    <scope>NUCLEOTIDE SEQUENCE [LARGE SCALE GENOMIC DNA]</scope>
    <source>
        <strain evidence="3">V1</strain>
    </source>
</reference>
<accession>A0A317T525</accession>
<organism evidence="2 3">
    <name type="scientific">Prosthecochloris marina</name>
    <dbReference type="NCBI Taxonomy" id="2017681"/>
    <lineage>
        <taxon>Bacteria</taxon>
        <taxon>Pseudomonadati</taxon>
        <taxon>Chlorobiota</taxon>
        <taxon>Chlorobiia</taxon>
        <taxon>Chlorobiales</taxon>
        <taxon>Chlorobiaceae</taxon>
        <taxon>Prosthecochloris</taxon>
    </lineage>
</organism>
<name>A0A317T525_9CHLB</name>
<feature type="signal peptide" evidence="1">
    <location>
        <begin position="1"/>
        <end position="34"/>
    </location>
</feature>
<gene>
    <name evidence="2" type="ORF">CR164_07950</name>
</gene>
<protein>
    <submittedName>
        <fullName evidence="2">L,D-transpeptidase</fullName>
    </submittedName>
</protein>
<evidence type="ECO:0000313" key="3">
    <source>
        <dbReference type="Proteomes" id="UP000246278"/>
    </source>
</evidence>